<sequence length="150" mass="16718">SETEPKRAAAIRPLRKRVAQRDCFQGATDFSERVLQRARAQKQGCSSRASTACSSAREGALATQQKTVRDRVPCRDSRARRRCITHLSRRDSPLHKGLAAGDNPLRSTEVPGAPRARARLSRRASSIRPQARGGLRYERSAAQLRRHPPK</sequence>
<evidence type="ECO:0000256" key="1">
    <source>
        <dbReference type="SAM" id="MobiDB-lite"/>
    </source>
</evidence>
<gene>
    <name evidence="2" type="ORF">PECAL_2P32720</name>
</gene>
<dbReference type="Proteomes" id="UP000789595">
    <property type="component" value="Unassembled WGS sequence"/>
</dbReference>
<proteinExistence type="predicted"/>
<dbReference type="AlphaFoldDB" id="A0A8J2X163"/>
<evidence type="ECO:0000313" key="2">
    <source>
        <dbReference type="EMBL" id="CAH0370121.1"/>
    </source>
</evidence>
<name>A0A8J2X163_9STRA</name>
<organism evidence="2 3">
    <name type="scientific">Pelagomonas calceolata</name>
    <dbReference type="NCBI Taxonomy" id="35677"/>
    <lineage>
        <taxon>Eukaryota</taxon>
        <taxon>Sar</taxon>
        <taxon>Stramenopiles</taxon>
        <taxon>Ochrophyta</taxon>
        <taxon>Pelagophyceae</taxon>
        <taxon>Pelagomonadales</taxon>
        <taxon>Pelagomonadaceae</taxon>
        <taxon>Pelagomonas</taxon>
    </lineage>
</organism>
<accession>A0A8J2X163</accession>
<comment type="caution">
    <text evidence="2">The sequence shown here is derived from an EMBL/GenBank/DDBJ whole genome shotgun (WGS) entry which is preliminary data.</text>
</comment>
<reference evidence="2" key="1">
    <citation type="submission" date="2021-11" db="EMBL/GenBank/DDBJ databases">
        <authorList>
            <consortium name="Genoscope - CEA"/>
            <person name="William W."/>
        </authorList>
    </citation>
    <scope>NUCLEOTIDE SEQUENCE</scope>
</reference>
<feature type="non-terminal residue" evidence="2">
    <location>
        <position position="1"/>
    </location>
</feature>
<feature type="compositionally biased region" description="Low complexity" evidence="1">
    <location>
        <begin position="45"/>
        <end position="57"/>
    </location>
</feature>
<dbReference type="EMBL" id="CAKKNE010000002">
    <property type="protein sequence ID" value="CAH0370121.1"/>
    <property type="molecule type" value="Genomic_DNA"/>
</dbReference>
<protein>
    <submittedName>
        <fullName evidence="2">Uncharacterized protein</fullName>
    </submittedName>
</protein>
<keyword evidence="3" id="KW-1185">Reference proteome</keyword>
<feature type="region of interest" description="Disordered" evidence="1">
    <location>
        <begin position="42"/>
        <end position="150"/>
    </location>
</feature>
<feature type="compositionally biased region" description="Basic and acidic residues" evidence="1">
    <location>
        <begin position="67"/>
        <end position="77"/>
    </location>
</feature>
<evidence type="ECO:0000313" key="3">
    <source>
        <dbReference type="Proteomes" id="UP000789595"/>
    </source>
</evidence>